<reference evidence="16" key="1">
    <citation type="submission" date="2023-01" db="EMBL/GenBank/DDBJ databases">
        <title>Key to firefly adult light organ development and bioluminescence: homeobox transcription factors regulate luciferase expression and transportation to peroxisome.</title>
        <authorList>
            <person name="Fu X."/>
        </authorList>
    </citation>
    <scope>NUCLEOTIDE SEQUENCE [LARGE SCALE GENOMIC DNA]</scope>
</reference>
<feature type="compositionally biased region" description="Basic residues" evidence="14">
    <location>
        <begin position="19"/>
        <end position="35"/>
    </location>
</feature>
<evidence type="ECO:0000313" key="16">
    <source>
        <dbReference type="Proteomes" id="UP001353858"/>
    </source>
</evidence>
<keyword evidence="12" id="KW-0539">Nucleus</keyword>
<comment type="caution">
    <text evidence="15">The sequence shown here is derived from an EMBL/GenBank/DDBJ whole genome shotgun (WGS) entry which is preliminary data.</text>
</comment>
<evidence type="ECO:0000256" key="4">
    <source>
        <dbReference type="ARBA" id="ARBA00007869"/>
    </source>
</evidence>
<comment type="function">
    <text evidence="1">Involved in nucleolar integrity and required for processing of the pre-rRNA for the 60S ribosome subunit.</text>
</comment>
<evidence type="ECO:0000256" key="10">
    <source>
        <dbReference type="ARBA" id="ARBA00022934"/>
    </source>
</evidence>
<evidence type="ECO:0000256" key="13">
    <source>
        <dbReference type="ARBA" id="ARBA00093307"/>
    </source>
</evidence>
<evidence type="ECO:0000256" key="1">
    <source>
        <dbReference type="ARBA" id="ARBA00004090"/>
    </source>
</evidence>
<dbReference type="GO" id="GO:0006364">
    <property type="term" value="P:rRNA processing"/>
    <property type="evidence" value="ECO:0007669"/>
    <property type="project" value="UniProtKB-KW"/>
</dbReference>
<comment type="function">
    <text evidence="13">Required for proper chromosome segregation during mitosis and error-free mitotic progression.</text>
</comment>
<keyword evidence="9" id="KW-0597">Phosphoprotein</keyword>
<dbReference type="InterPro" id="IPR026570">
    <property type="entry name" value="CCDC86"/>
</dbReference>
<evidence type="ECO:0000256" key="3">
    <source>
        <dbReference type="ARBA" id="ARBA00004604"/>
    </source>
</evidence>
<evidence type="ECO:0000256" key="9">
    <source>
        <dbReference type="ARBA" id="ARBA00022553"/>
    </source>
</evidence>
<accession>A0AAN7QMP0</accession>
<gene>
    <name evidence="15" type="ORF">RN001_001274</name>
</gene>
<evidence type="ECO:0000256" key="14">
    <source>
        <dbReference type="SAM" id="MobiDB-lite"/>
    </source>
</evidence>
<comment type="subcellular location">
    <subcellularLocation>
        <location evidence="2">Chromosome</location>
    </subcellularLocation>
    <subcellularLocation>
        <location evidence="3">Nucleus</location>
        <location evidence="3">Nucleolus</location>
    </subcellularLocation>
</comment>
<keyword evidence="6" id="KW-0158">Chromosome</keyword>
<dbReference type="EMBL" id="JARPUR010000001">
    <property type="protein sequence ID" value="KAK4885003.1"/>
    <property type="molecule type" value="Genomic_DNA"/>
</dbReference>
<name>A0AAN7QMP0_9COLE</name>
<evidence type="ECO:0000256" key="11">
    <source>
        <dbReference type="ARBA" id="ARBA00023054"/>
    </source>
</evidence>
<evidence type="ECO:0000256" key="12">
    <source>
        <dbReference type="ARBA" id="ARBA00023242"/>
    </source>
</evidence>
<feature type="region of interest" description="Disordered" evidence="14">
    <location>
        <begin position="73"/>
        <end position="129"/>
    </location>
</feature>
<dbReference type="Proteomes" id="UP001353858">
    <property type="component" value="Unassembled WGS sequence"/>
</dbReference>
<dbReference type="InterPro" id="IPR005579">
    <property type="entry name" value="Cgr1-like"/>
</dbReference>
<feature type="region of interest" description="Disordered" evidence="14">
    <location>
        <begin position="1"/>
        <end position="35"/>
    </location>
</feature>
<evidence type="ECO:0000313" key="15">
    <source>
        <dbReference type="EMBL" id="KAK4885003.1"/>
    </source>
</evidence>
<evidence type="ECO:0000256" key="5">
    <source>
        <dbReference type="ARBA" id="ARBA00016738"/>
    </source>
</evidence>
<proteinExistence type="inferred from homology"/>
<dbReference type="Pfam" id="PF03879">
    <property type="entry name" value="Cgr1"/>
    <property type="match status" value="1"/>
</dbReference>
<keyword evidence="11" id="KW-0175">Coiled coil</keyword>
<dbReference type="PANTHER" id="PTHR13557:SF1">
    <property type="entry name" value="COILED-COIL DOMAIN-CONTAINING PROTEIN 86"/>
    <property type="match status" value="1"/>
</dbReference>
<evidence type="ECO:0000256" key="7">
    <source>
        <dbReference type="ARBA" id="ARBA00022517"/>
    </source>
</evidence>
<dbReference type="PANTHER" id="PTHR13557">
    <property type="entry name" value="COILED-COIL DOMAIN-CONTAINING PROTEIN 86"/>
    <property type="match status" value="1"/>
</dbReference>
<evidence type="ECO:0000256" key="6">
    <source>
        <dbReference type="ARBA" id="ARBA00022454"/>
    </source>
</evidence>
<sequence>MNKEIKSNRNKQDDDKYIPRGKPKSGRTWKTTKKRFSSIVKTKGIRDSFEKKQTLRKELERVKNASKAIVALKEEEKEKKKQRRRDNLKRQEENSRKAEIVQIIKNPNKIKRMKKKQLRNIQKRDIDNL</sequence>
<keyword evidence="16" id="KW-1185">Reference proteome</keyword>
<evidence type="ECO:0000256" key="2">
    <source>
        <dbReference type="ARBA" id="ARBA00004286"/>
    </source>
</evidence>
<keyword evidence="7" id="KW-0690">Ribosome biogenesis</keyword>
<protein>
    <recommendedName>
        <fullName evidence="5">Coiled-coil domain-containing protein 86</fullName>
    </recommendedName>
</protein>
<dbReference type="GO" id="GO:0005730">
    <property type="term" value="C:nucleolus"/>
    <property type="evidence" value="ECO:0007669"/>
    <property type="project" value="UniProtKB-SubCell"/>
</dbReference>
<dbReference type="GO" id="GO:0005694">
    <property type="term" value="C:chromosome"/>
    <property type="evidence" value="ECO:0007669"/>
    <property type="project" value="UniProtKB-SubCell"/>
</dbReference>
<keyword evidence="8" id="KW-0698">rRNA processing</keyword>
<feature type="compositionally biased region" description="Basic and acidic residues" evidence="14">
    <location>
        <begin position="1"/>
        <end position="18"/>
    </location>
</feature>
<organism evidence="15 16">
    <name type="scientific">Aquatica leii</name>
    <dbReference type="NCBI Taxonomy" id="1421715"/>
    <lineage>
        <taxon>Eukaryota</taxon>
        <taxon>Metazoa</taxon>
        <taxon>Ecdysozoa</taxon>
        <taxon>Arthropoda</taxon>
        <taxon>Hexapoda</taxon>
        <taxon>Insecta</taxon>
        <taxon>Pterygota</taxon>
        <taxon>Neoptera</taxon>
        <taxon>Endopterygota</taxon>
        <taxon>Coleoptera</taxon>
        <taxon>Polyphaga</taxon>
        <taxon>Elateriformia</taxon>
        <taxon>Elateroidea</taxon>
        <taxon>Lampyridae</taxon>
        <taxon>Luciolinae</taxon>
        <taxon>Aquatica</taxon>
    </lineage>
</organism>
<feature type="compositionally biased region" description="Basic and acidic residues" evidence="14">
    <location>
        <begin position="88"/>
        <end position="99"/>
    </location>
</feature>
<evidence type="ECO:0000256" key="8">
    <source>
        <dbReference type="ARBA" id="ARBA00022552"/>
    </source>
</evidence>
<feature type="compositionally biased region" description="Basic residues" evidence="14">
    <location>
        <begin position="108"/>
        <end position="118"/>
    </location>
</feature>
<keyword evidence="10" id="KW-0164">Citrullination</keyword>
<dbReference type="AlphaFoldDB" id="A0AAN7QMP0"/>
<comment type="similarity">
    <text evidence="4">Belongs to the CGR1 family.</text>
</comment>